<dbReference type="EMBL" id="FUKI01000034">
    <property type="protein sequence ID" value="SJM89968.1"/>
    <property type="molecule type" value="Genomic_DNA"/>
</dbReference>
<gene>
    <name evidence="1" type="ORF">CRENPOLYSF1_1290002</name>
</gene>
<name>A0A1R4H166_9GAMM</name>
<organism evidence="1 2">
    <name type="scientific">Crenothrix polyspora</name>
    <dbReference type="NCBI Taxonomy" id="360316"/>
    <lineage>
        <taxon>Bacteria</taxon>
        <taxon>Pseudomonadati</taxon>
        <taxon>Pseudomonadota</taxon>
        <taxon>Gammaproteobacteria</taxon>
        <taxon>Methylococcales</taxon>
        <taxon>Crenotrichaceae</taxon>
        <taxon>Crenothrix</taxon>
    </lineage>
</organism>
<dbReference type="Proteomes" id="UP000195667">
    <property type="component" value="Unassembled WGS sequence"/>
</dbReference>
<accession>A0A1R4H166</accession>
<evidence type="ECO:0000313" key="1">
    <source>
        <dbReference type="EMBL" id="SJM89968.1"/>
    </source>
</evidence>
<sequence length="104" mass="11918">MLSFGFHNKTLKRESKMNQNTINDNVQERLRDLEAEKEITAAFLFALISTHPNLVSLKKSFLAASETLIATGNTKAVPDSWIRQQVDYQQLLCQWIDHNIDKAN</sequence>
<proteinExistence type="predicted"/>
<keyword evidence="2" id="KW-1185">Reference proteome</keyword>
<reference evidence="2" key="1">
    <citation type="submission" date="2017-02" db="EMBL/GenBank/DDBJ databases">
        <authorList>
            <person name="Daims H."/>
        </authorList>
    </citation>
    <scope>NUCLEOTIDE SEQUENCE [LARGE SCALE GENOMIC DNA]</scope>
</reference>
<protein>
    <submittedName>
        <fullName evidence="1">Uncharacterized protein</fullName>
    </submittedName>
</protein>
<dbReference type="AlphaFoldDB" id="A0A1R4H166"/>
<evidence type="ECO:0000313" key="2">
    <source>
        <dbReference type="Proteomes" id="UP000195667"/>
    </source>
</evidence>